<dbReference type="CDD" id="cd15482">
    <property type="entry name" value="Sialidase_non-viral"/>
    <property type="match status" value="1"/>
</dbReference>
<dbReference type="PANTHER" id="PTHR47199">
    <property type="entry name" value="PHOTOSYSTEM II STABILITY/ASSEMBLY FACTOR HCF136, CHLOROPLASTIC"/>
    <property type="match status" value="1"/>
</dbReference>
<feature type="signal peptide" evidence="3">
    <location>
        <begin position="1"/>
        <end position="19"/>
    </location>
</feature>
<feature type="domain" description="Sortilin N-terminal" evidence="4">
    <location>
        <begin position="92"/>
        <end position="207"/>
    </location>
</feature>
<dbReference type="Gene3D" id="2.130.10.10">
    <property type="entry name" value="YVTN repeat-like/Quinoprotein amine dehydrogenase"/>
    <property type="match status" value="2"/>
</dbReference>
<evidence type="ECO:0000313" key="6">
    <source>
        <dbReference type="Proteomes" id="UP000829401"/>
    </source>
</evidence>
<keyword evidence="6" id="KW-1185">Reference proteome</keyword>
<dbReference type="RefSeq" id="WP_152498890.1">
    <property type="nucleotide sequence ID" value="NZ_AURB01000205.1"/>
</dbReference>
<sequence length="385" mass="40603">MPSKTMMIITIVTATVLLAGCGASNSSVVVPNFPAAQPKTTTNSVATPTGNTSTSNSTSTLQINANSLFMTSKSTGWNFPAFQGDPILNDAVLHTHDSGKTWHNSTPAGVASQYTFAGGLAVSDSEAWFVASTGQKTMLYHTTNGGASWTSISVPKSYIIGELSFTDSQHGWLLASQGPAVGQEPIDLYSTSDGGKTWSRILSKTVSNKLLLGNKTGITFVNSTTGWLTVDSGQHPGQVGLYVTNDDGRTWGLQNVPVPTNLQKNYAHPLAPTFSSSQMGFMPVIFNNGSTVIYTTQNGGQTWSPTTPIPISQVVRVSLTGGTIYVTDGQTVYYSHDNGLNWEKWKGKVKSGGQIGAVTPNGAYVVGNGGSRVTNIPICTSDFAK</sequence>
<proteinExistence type="predicted"/>
<keyword evidence="1" id="KW-0677">Repeat</keyword>
<dbReference type="SUPFAM" id="SSF50939">
    <property type="entry name" value="Sialidases"/>
    <property type="match status" value="2"/>
</dbReference>
<dbReference type="PANTHER" id="PTHR47199:SF2">
    <property type="entry name" value="PHOTOSYSTEM II STABILITY_ASSEMBLY FACTOR HCF136, CHLOROPLASTIC"/>
    <property type="match status" value="1"/>
</dbReference>
<name>A0A9E7CT00_ALIAG</name>
<gene>
    <name evidence="5" type="ORF">K1I37_08405</name>
</gene>
<dbReference type="EMBL" id="CP080467">
    <property type="protein sequence ID" value="UNO50470.1"/>
    <property type="molecule type" value="Genomic_DNA"/>
</dbReference>
<dbReference type="OrthoDB" id="501835at2"/>
<dbReference type="PROSITE" id="PS51257">
    <property type="entry name" value="PROKAR_LIPOPROTEIN"/>
    <property type="match status" value="1"/>
</dbReference>
<dbReference type="InterPro" id="IPR002860">
    <property type="entry name" value="BNR_rpt"/>
</dbReference>
<feature type="region of interest" description="Disordered" evidence="2">
    <location>
        <begin position="35"/>
        <end position="58"/>
    </location>
</feature>
<dbReference type="KEGG" id="aaco:K1I37_08405"/>
<organism evidence="5 6">
    <name type="scientific">Alicyclobacillus acidoterrestris (strain ATCC 49025 / DSM 3922 / CIP 106132 / NCIMB 13137 / GD3B)</name>
    <dbReference type="NCBI Taxonomy" id="1356854"/>
    <lineage>
        <taxon>Bacteria</taxon>
        <taxon>Bacillati</taxon>
        <taxon>Bacillota</taxon>
        <taxon>Bacilli</taxon>
        <taxon>Bacillales</taxon>
        <taxon>Alicyclobacillaceae</taxon>
        <taxon>Alicyclobacillus</taxon>
    </lineage>
</organism>
<evidence type="ECO:0000259" key="4">
    <source>
        <dbReference type="Pfam" id="PF15902"/>
    </source>
</evidence>
<dbReference type="InterPro" id="IPR015943">
    <property type="entry name" value="WD40/YVTN_repeat-like_dom_sf"/>
</dbReference>
<reference evidence="6" key="1">
    <citation type="journal article" date="2022" name="G3 (Bethesda)">
        <title>Unveiling the complete genome sequence of Alicyclobacillus acidoterrestris DSM 3922T, a taint-producing strain.</title>
        <authorList>
            <person name="Leonardo I.C."/>
            <person name="Barreto Crespo M.T."/>
            <person name="Gaspar F.B."/>
        </authorList>
    </citation>
    <scope>NUCLEOTIDE SEQUENCE [LARGE SCALE GENOMIC DNA]</scope>
    <source>
        <strain evidence="6">DSM 3922</strain>
    </source>
</reference>
<feature type="compositionally biased region" description="Polar residues" evidence="2">
    <location>
        <begin position="38"/>
        <end position="50"/>
    </location>
</feature>
<dbReference type="Proteomes" id="UP000829401">
    <property type="component" value="Chromosome"/>
</dbReference>
<dbReference type="Pfam" id="PF02012">
    <property type="entry name" value="BNR"/>
    <property type="match status" value="1"/>
</dbReference>
<protein>
    <recommendedName>
        <fullName evidence="4">Sortilin N-terminal domain-containing protein</fullName>
    </recommendedName>
</protein>
<evidence type="ECO:0000256" key="1">
    <source>
        <dbReference type="ARBA" id="ARBA00022737"/>
    </source>
</evidence>
<evidence type="ECO:0000256" key="2">
    <source>
        <dbReference type="SAM" id="MobiDB-lite"/>
    </source>
</evidence>
<keyword evidence="3" id="KW-0732">Signal</keyword>
<evidence type="ECO:0000313" key="5">
    <source>
        <dbReference type="EMBL" id="UNO50470.1"/>
    </source>
</evidence>
<dbReference type="InterPro" id="IPR031778">
    <property type="entry name" value="Sortilin_N"/>
</dbReference>
<feature type="chain" id="PRO_5039195815" description="Sortilin N-terminal domain-containing protein" evidence="3">
    <location>
        <begin position="20"/>
        <end position="385"/>
    </location>
</feature>
<evidence type="ECO:0000256" key="3">
    <source>
        <dbReference type="SAM" id="SignalP"/>
    </source>
</evidence>
<accession>A0A9E7CT00</accession>
<dbReference type="AlphaFoldDB" id="A0A9E7CT00"/>
<dbReference type="Pfam" id="PF15902">
    <property type="entry name" value="Sortilin-Vps10"/>
    <property type="match status" value="1"/>
</dbReference>
<dbReference type="InterPro" id="IPR036278">
    <property type="entry name" value="Sialidase_sf"/>
</dbReference>